<evidence type="ECO:0000313" key="1">
    <source>
        <dbReference type="EMBL" id="JAD21459.1"/>
    </source>
</evidence>
<name>A0A0A8Y613_ARUDO</name>
<sequence>MVNANSSRRILIFCWSYILY</sequence>
<protein>
    <submittedName>
        <fullName evidence="1">Uncharacterized protein</fullName>
    </submittedName>
</protein>
<accession>A0A0A8Y613</accession>
<dbReference type="AlphaFoldDB" id="A0A0A8Y613"/>
<reference evidence="1" key="1">
    <citation type="submission" date="2014-09" db="EMBL/GenBank/DDBJ databases">
        <authorList>
            <person name="Magalhaes I.L.F."/>
            <person name="Oliveira U."/>
            <person name="Santos F.R."/>
            <person name="Vidigal T.H.D.A."/>
            <person name="Brescovit A.D."/>
            <person name="Santos A.J."/>
        </authorList>
    </citation>
    <scope>NUCLEOTIDE SEQUENCE</scope>
    <source>
        <tissue evidence="1">Shoot tissue taken approximately 20 cm above the soil surface</tissue>
    </source>
</reference>
<reference evidence="1" key="2">
    <citation type="journal article" date="2015" name="Data Brief">
        <title>Shoot transcriptome of the giant reed, Arundo donax.</title>
        <authorList>
            <person name="Barrero R.A."/>
            <person name="Guerrero F.D."/>
            <person name="Moolhuijzen P."/>
            <person name="Goolsby J.A."/>
            <person name="Tidwell J."/>
            <person name="Bellgard S.E."/>
            <person name="Bellgard M.I."/>
        </authorList>
    </citation>
    <scope>NUCLEOTIDE SEQUENCE</scope>
    <source>
        <tissue evidence="1">Shoot tissue taken approximately 20 cm above the soil surface</tissue>
    </source>
</reference>
<organism evidence="1">
    <name type="scientific">Arundo donax</name>
    <name type="common">Giant reed</name>
    <name type="synonym">Donax arundinaceus</name>
    <dbReference type="NCBI Taxonomy" id="35708"/>
    <lineage>
        <taxon>Eukaryota</taxon>
        <taxon>Viridiplantae</taxon>
        <taxon>Streptophyta</taxon>
        <taxon>Embryophyta</taxon>
        <taxon>Tracheophyta</taxon>
        <taxon>Spermatophyta</taxon>
        <taxon>Magnoliopsida</taxon>
        <taxon>Liliopsida</taxon>
        <taxon>Poales</taxon>
        <taxon>Poaceae</taxon>
        <taxon>PACMAD clade</taxon>
        <taxon>Arundinoideae</taxon>
        <taxon>Arundineae</taxon>
        <taxon>Arundo</taxon>
    </lineage>
</organism>
<dbReference type="EMBL" id="GBRH01276436">
    <property type="protein sequence ID" value="JAD21459.1"/>
    <property type="molecule type" value="Transcribed_RNA"/>
</dbReference>
<proteinExistence type="predicted"/>